<dbReference type="Gene3D" id="3.30.2130.10">
    <property type="entry name" value="VC0802-like"/>
    <property type="match status" value="1"/>
</dbReference>
<evidence type="ECO:0000256" key="3">
    <source>
        <dbReference type="ARBA" id="ARBA00005139"/>
    </source>
</evidence>
<dbReference type="PIRSF" id="PIRSF000726">
    <property type="entry name" value="Asp_kin"/>
    <property type="match status" value="1"/>
</dbReference>
<dbReference type="InterPro" id="IPR045865">
    <property type="entry name" value="ACT-like_dom_sf"/>
</dbReference>
<dbReference type="NCBIfam" id="TIGR00657">
    <property type="entry name" value="asp_kinases"/>
    <property type="match status" value="1"/>
</dbReference>
<evidence type="ECO:0000256" key="4">
    <source>
        <dbReference type="ARBA" id="ARBA00010122"/>
    </source>
</evidence>
<evidence type="ECO:0000313" key="17">
    <source>
        <dbReference type="Proteomes" id="UP000593719"/>
    </source>
</evidence>
<evidence type="ECO:0000256" key="13">
    <source>
        <dbReference type="RuleBase" id="RU003448"/>
    </source>
</evidence>
<evidence type="ECO:0000256" key="1">
    <source>
        <dbReference type="ARBA" id="ARBA00004766"/>
    </source>
</evidence>
<dbReference type="Pfam" id="PF00696">
    <property type="entry name" value="AA_kinase"/>
    <property type="match status" value="1"/>
</dbReference>
<comment type="pathway">
    <text evidence="2 14">Amino-acid biosynthesis; L-methionine biosynthesis via de novo pathway; L-homoserine from L-aspartate: step 1/3.</text>
</comment>
<dbReference type="PANTHER" id="PTHR21499">
    <property type="entry name" value="ASPARTATE KINASE"/>
    <property type="match status" value="1"/>
</dbReference>
<dbReference type="AlphaFoldDB" id="A0A7M1B377"/>
<dbReference type="UniPathway" id="UPA00034">
    <property type="reaction ID" value="UER00015"/>
</dbReference>
<dbReference type="GO" id="GO:0009088">
    <property type="term" value="P:threonine biosynthetic process"/>
    <property type="evidence" value="ECO:0007669"/>
    <property type="project" value="UniProtKB-UniPathway"/>
</dbReference>
<evidence type="ECO:0000256" key="12">
    <source>
        <dbReference type="PIRSR" id="PIRSR000726-1"/>
    </source>
</evidence>
<dbReference type="GO" id="GO:0004072">
    <property type="term" value="F:aspartate kinase activity"/>
    <property type="evidence" value="ECO:0007669"/>
    <property type="project" value="UniProtKB-EC"/>
</dbReference>
<feature type="domain" description="ACT" evidence="15">
    <location>
        <begin position="263"/>
        <end position="346"/>
    </location>
</feature>
<comment type="pathway">
    <text evidence="3 14">Amino-acid biosynthesis; L-threonine biosynthesis; L-threonine from L-aspartate: step 1/5.</text>
</comment>
<dbReference type="Pfam" id="PF01842">
    <property type="entry name" value="ACT"/>
    <property type="match status" value="1"/>
</dbReference>
<accession>A0A7M1B377</accession>
<dbReference type="KEGG" id="ssei:FJR45_09730"/>
<reference evidence="16 17" key="1">
    <citation type="submission" date="2019-06" db="EMBL/GenBank/DDBJ databases">
        <title>Sulfurimonas gotlandica sp. nov., a chemoautotrophic and psychrotolerant epsilonproteobacterium isolated from a pelagic redoxcline, and an emended description of the genus Sulfurimonas.</title>
        <authorList>
            <person name="Wang S."/>
            <person name="Jiang L."/>
            <person name="Shao Z."/>
        </authorList>
    </citation>
    <scope>NUCLEOTIDE SEQUENCE [LARGE SCALE GENOMIC DNA]</scope>
    <source>
        <strain evidence="16 17">S2-6</strain>
    </source>
</reference>
<evidence type="ECO:0000313" key="16">
    <source>
        <dbReference type="EMBL" id="QOP44207.1"/>
    </source>
</evidence>
<evidence type="ECO:0000256" key="11">
    <source>
        <dbReference type="ARBA" id="ARBA00047872"/>
    </source>
</evidence>
<feature type="binding site" evidence="12">
    <location>
        <position position="73"/>
    </location>
    <ligand>
        <name>substrate</name>
    </ligand>
</feature>
<feature type="binding site" evidence="12">
    <location>
        <begin position="172"/>
        <end position="173"/>
    </location>
    <ligand>
        <name>ATP</name>
        <dbReference type="ChEBI" id="CHEBI:30616"/>
    </ligand>
</feature>
<gene>
    <name evidence="16" type="ORF">FJR45_09730</name>
</gene>
<dbReference type="CDD" id="cd04913">
    <property type="entry name" value="ACT_AKii-LysC-BS-like_1"/>
    <property type="match status" value="1"/>
</dbReference>
<dbReference type="InterPro" id="IPR054352">
    <property type="entry name" value="ACT_Aspartokinase"/>
</dbReference>
<keyword evidence="7 12" id="KW-0547">Nucleotide-binding</keyword>
<evidence type="ECO:0000256" key="14">
    <source>
        <dbReference type="RuleBase" id="RU004249"/>
    </source>
</evidence>
<dbReference type="SUPFAM" id="SSF55021">
    <property type="entry name" value="ACT-like"/>
    <property type="match status" value="2"/>
</dbReference>
<dbReference type="InterPro" id="IPR018042">
    <property type="entry name" value="Aspartate_kinase_CS"/>
</dbReference>
<dbReference type="InterPro" id="IPR005260">
    <property type="entry name" value="Asp_kin_monofn"/>
</dbReference>
<keyword evidence="9 12" id="KW-0067">ATP-binding</keyword>
<dbReference type="InterPro" id="IPR002912">
    <property type="entry name" value="ACT_dom"/>
</dbReference>
<keyword evidence="17" id="KW-1185">Reference proteome</keyword>
<name>A0A7M1B377_9BACT</name>
<feature type="binding site" evidence="12">
    <location>
        <begin position="208"/>
        <end position="209"/>
    </location>
    <ligand>
        <name>ATP</name>
        <dbReference type="ChEBI" id="CHEBI:30616"/>
    </ligand>
</feature>
<comment type="catalytic activity">
    <reaction evidence="11 13">
        <text>L-aspartate + ATP = 4-phospho-L-aspartate + ADP</text>
        <dbReference type="Rhea" id="RHEA:23776"/>
        <dbReference type="ChEBI" id="CHEBI:29991"/>
        <dbReference type="ChEBI" id="CHEBI:30616"/>
        <dbReference type="ChEBI" id="CHEBI:57535"/>
        <dbReference type="ChEBI" id="CHEBI:456216"/>
        <dbReference type="EC" id="2.7.2.4"/>
    </reaction>
</comment>
<evidence type="ECO:0000256" key="6">
    <source>
        <dbReference type="ARBA" id="ARBA00022679"/>
    </source>
</evidence>
<dbReference type="GO" id="GO:0005829">
    <property type="term" value="C:cytosol"/>
    <property type="evidence" value="ECO:0007669"/>
    <property type="project" value="TreeGrafter"/>
</dbReference>
<dbReference type="FunFam" id="3.30.2130.10:FF:000002">
    <property type="entry name" value="Aspartokinase"/>
    <property type="match status" value="1"/>
</dbReference>
<evidence type="ECO:0000256" key="10">
    <source>
        <dbReference type="ARBA" id="ARBA00023154"/>
    </source>
</evidence>
<evidence type="ECO:0000259" key="15">
    <source>
        <dbReference type="PROSITE" id="PS51671"/>
    </source>
</evidence>
<dbReference type="UniPathway" id="UPA00050">
    <property type="reaction ID" value="UER00461"/>
</dbReference>
<dbReference type="NCBIfam" id="NF005154">
    <property type="entry name" value="PRK06635.1-2"/>
    <property type="match status" value="1"/>
</dbReference>
<dbReference type="EMBL" id="CP041235">
    <property type="protein sequence ID" value="QOP44207.1"/>
    <property type="molecule type" value="Genomic_DNA"/>
</dbReference>
<comment type="pathway">
    <text evidence="1 14">Amino-acid biosynthesis; L-lysine biosynthesis via DAP pathway; (S)-tetrahydrodipicolinate from L-aspartate: step 1/4.</text>
</comment>
<dbReference type="SUPFAM" id="SSF53633">
    <property type="entry name" value="Carbamate kinase-like"/>
    <property type="match status" value="1"/>
</dbReference>
<dbReference type="RefSeq" id="WP_193150364.1">
    <property type="nucleotide sequence ID" value="NZ_CP041235.1"/>
</dbReference>
<evidence type="ECO:0000256" key="7">
    <source>
        <dbReference type="ARBA" id="ARBA00022741"/>
    </source>
</evidence>
<dbReference type="GO" id="GO:0009090">
    <property type="term" value="P:homoserine biosynthetic process"/>
    <property type="evidence" value="ECO:0007669"/>
    <property type="project" value="TreeGrafter"/>
</dbReference>
<dbReference type="InterPro" id="IPR041740">
    <property type="entry name" value="AKii-LysC-BS"/>
</dbReference>
<dbReference type="InterPro" id="IPR036393">
    <property type="entry name" value="AceGlu_kinase-like_sf"/>
</dbReference>
<feature type="binding site" evidence="12">
    <location>
        <position position="46"/>
    </location>
    <ligand>
        <name>substrate</name>
    </ligand>
</feature>
<evidence type="ECO:0000256" key="5">
    <source>
        <dbReference type="ARBA" id="ARBA00022605"/>
    </source>
</evidence>
<evidence type="ECO:0000256" key="8">
    <source>
        <dbReference type="ARBA" id="ARBA00022777"/>
    </source>
</evidence>
<dbReference type="GO" id="GO:0009089">
    <property type="term" value="P:lysine biosynthetic process via diaminopimelate"/>
    <property type="evidence" value="ECO:0007669"/>
    <property type="project" value="UniProtKB-UniPathway"/>
</dbReference>
<dbReference type="Gene3D" id="3.40.1160.10">
    <property type="entry name" value="Acetylglutamate kinase-like"/>
    <property type="match status" value="1"/>
</dbReference>
<dbReference type="NCBIfam" id="TIGR00656">
    <property type="entry name" value="asp_kin_monofn"/>
    <property type="match status" value="1"/>
</dbReference>
<sequence>MLIVQKFGGTSVGDLERIQNVANRVAKTKEAGHDVVVVVSAMSGETNKLVGYAEHFSKNPARAEMDMLLSSGERVTSALLSIALQEMGIDAVAMTGRKAGIVTDNQHTKARIEEIDPKAMKSALQSGKVVVVAGFQGVNSDGDVTTLGRGGSDLSAVAIAGALEADLCEIYTDVTGIFTTDPRIEPKAKKLDKISYEEMLELASLGAKVLQNRSVELAKKLNVNLVTRSSFCDDEGTLITKEENIMEKPLVSGIALDRNQARISLMGVKDRPGIASDIFNALADAEVNVDMIIQNKAVDDTTNIDFTVPVSDLHDAKSVVDTFVQSGEIKDDSYNEDICKVSVVGVGMKSHAGVAAKAFSTMAKENININMISTSEIKVSMVIDEKYAELAVRSLHNTYELDK</sequence>
<dbReference type="NCBIfam" id="NF005155">
    <property type="entry name" value="PRK06635.1-4"/>
    <property type="match status" value="1"/>
</dbReference>
<proteinExistence type="inferred from homology"/>
<keyword evidence="5 14" id="KW-0028">Amino-acid biosynthesis</keyword>
<dbReference type="Proteomes" id="UP000593719">
    <property type="component" value="Chromosome"/>
</dbReference>
<dbReference type="InterPro" id="IPR001341">
    <property type="entry name" value="Asp_kinase"/>
</dbReference>
<dbReference type="Pfam" id="PF22468">
    <property type="entry name" value="ACT_9"/>
    <property type="match status" value="1"/>
</dbReference>
<dbReference type="PROSITE" id="PS51671">
    <property type="entry name" value="ACT"/>
    <property type="match status" value="1"/>
</dbReference>
<dbReference type="EC" id="2.7.2.4" evidence="13"/>
<keyword evidence="10" id="KW-0457">Lysine biosynthesis</keyword>
<evidence type="ECO:0000256" key="9">
    <source>
        <dbReference type="ARBA" id="ARBA00022840"/>
    </source>
</evidence>
<evidence type="ECO:0000256" key="2">
    <source>
        <dbReference type="ARBA" id="ARBA00004986"/>
    </source>
</evidence>
<dbReference type="PROSITE" id="PS00324">
    <property type="entry name" value="ASPARTOKINASE"/>
    <property type="match status" value="1"/>
</dbReference>
<keyword evidence="8 13" id="KW-0418">Kinase</keyword>
<protein>
    <recommendedName>
        <fullName evidence="13">Aspartokinase</fullName>
        <ecNumber evidence="13">2.7.2.4</ecNumber>
    </recommendedName>
</protein>
<dbReference type="PANTHER" id="PTHR21499:SF3">
    <property type="entry name" value="ASPARTOKINASE"/>
    <property type="match status" value="1"/>
</dbReference>
<feature type="binding site" evidence="12">
    <location>
        <position position="183"/>
    </location>
    <ligand>
        <name>ATP</name>
        <dbReference type="ChEBI" id="CHEBI:30616"/>
    </ligand>
</feature>
<feature type="binding site" evidence="12">
    <location>
        <begin position="6"/>
        <end position="9"/>
    </location>
    <ligand>
        <name>ATP</name>
        <dbReference type="ChEBI" id="CHEBI:30616"/>
    </ligand>
</feature>
<dbReference type="InterPro" id="IPR001048">
    <property type="entry name" value="Asp/Glu/Uridylate_kinase"/>
</dbReference>
<dbReference type="CDD" id="cd04261">
    <property type="entry name" value="AAK_AKii-LysC-BS"/>
    <property type="match status" value="1"/>
</dbReference>
<keyword evidence="6 13" id="KW-0808">Transferase</keyword>
<comment type="similarity">
    <text evidence="4 13">Belongs to the aspartokinase family.</text>
</comment>
<dbReference type="GO" id="GO:0005524">
    <property type="term" value="F:ATP binding"/>
    <property type="evidence" value="ECO:0007669"/>
    <property type="project" value="UniProtKB-KW"/>
</dbReference>
<organism evidence="16 17">
    <name type="scientific">Sulfurimonas sediminis</name>
    <dbReference type="NCBI Taxonomy" id="2590020"/>
    <lineage>
        <taxon>Bacteria</taxon>
        <taxon>Pseudomonadati</taxon>
        <taxon>Campylobacterota</taxon>
        <taxon>Epsilonproteobacteria</taxon>
        <taxon>Campylobacterales</taxon>
        <taxon>Sulfurimonadaceae</taxon>
        <taxon>Sulfurimonas</taxon>
    </lineage>
</organism>
<dbReference type="CDD" id="cd04936">
    <property type="entry name" value="ACT_AKii-LysC-BS-like_2"/>
    <property type="match status" value="1"/>
</dbReference>
<dbReference type="UniPathway" id="UPA00051">
    <property type="reaction ID" value="UER00462"/>
</dbReference>
<dbReference type="FunFam" id="3.40.1160.10:FF:000002">
    <property type="entry name" value="Aspartokinase"/>
    <property type="match status" value="1"/>
</dbReference>